<reference evidence="1" key="1">
    <citation type="submission" date="2014-11" db="EMBL/GenBank/DDBJ databases">
        <authorList>
            <person name="Amaro Gonzalez C."/>
        </authorList>
    </citation>
    <scope>NUCLEOTIDE SEQUENCE</scope>
</reference>
<protein>
    <submittedName>
        <fullName evidence="1">Uncharacterized protein</fullName>
    </submittedName>
</protein>
<name>A0A0E9RL32_ANGAN</name>
<evidence type="ECO:0000313" key="1">
    <source>
        <dbReference type="EMBL" id="JAH29522.1"/>
    </source>
</evidence>
<proteinExistence type="predicted"/>
<accession>A0A0E9RL32</accession>
<reference evidence="1" key="2">
    <citation type="journal article" date="2015" name="Fish Shellfish Immunol.">
        <title>Early steps in the European eel (Anguilla anguilla)-Vibrio vulnificus interaction in the gills: Role of the RtxA13 toxin.</title>
        <authorList>
            <person name="Callol A."/>
            <person name="Pajuelo D."/>
            <person name="Ebbesson L."/>
            <person name="Teles M."/>
            <person name="MacKenzie S."/>
            <person name="Amaro C."/>
        </authorList>
    </citation>
    <scope>NUCLEOTIDE SEQUENCE</scope>
</reference>
<dbReference type="AlphaFoldDB" id="A0A0E9RL32"/>
<sequence>MLQIQINFQYMPKGFFPMVSNIFSSITCTTYTVK</sequence>
<organism evidence="1">
    <name type="scientific">Anguilla anguilla</name>
    <name type="common">European freshwater eel</name>
    <name type="synonym">Muraena anguilla</name>
    <dbReference type="NCBI Taxonomy" id="7936"/>
    <lineage>
        <taxon>Eukaryota</taxon>
        <taxon>Metazoa</taxon>
        <taxon>Chordata</taxon>
        <taxon>Craniata</taxon>
        <taxon>Vertebrata</taxon>
        <taxon>Euteleostomi</taxon>
        <taxon>Actinopterygii</taxon>
        <taxon>Neopterygii</taxon>
        <taxon>Teleostei</taxon>
        <taxon>Anguilliformes</taxon>
        <taxon>Anguillidae</taxon>
        <taxon>Anguilla</taxon>
    </lineage>
</organism>
<dbReference type="EMBL" id="GBXM01079055">
    <property type="protein sequence ID" value="JAH29522.1"/>
    <property type="molecule type" value="Transcribed_RNA"/>
</dbReference>